<dbReference type="SMART" id="SM00256">
    <property type="entry name" value="FBOX"/>
    <property type="match status" value="1"/>
</dbReference>
<feature type="domain" description="F-box" evidence="1">
    <location>
        <begin position="47"/>
        <end position="92"/>
    </location>
</feature>
<dbReference type="Pfam" id="PF12937">
    <property type="entry name" value="F-box-like"/>
    <property type="match status" value="1"/>
</dbReference>
<name>A0A1A9WM12_9MUSC</name>
<sequence length="541" mass="62228">MDNENVCKPIDLEAHNSIYAPALEELSFNLNDLLGNLPCTHGDDDDNTTALCLPNEIWIMIFKRLSHGDLLQVNLVCKEWCQLARTTVLKRTSTLVINKQNVNDIYHLMEDSSLNYEKVMIDDLLDEFTNVEQAVLLKIFKHLGSNIVELTVYRLSTLSAINDVLPKLKELYLGKVRSKENVPVNFNKFSNLEGLLMPLYNQALLSSLNQMSRLRLEKLSLTLDCLHQGYFDLLSMCAQSLRWLQLSIPTKVNSTTLIRLQETFTKVSQLERLDICAVGNTECRRAILENLPKEAPLKALNFRLGEDHDLLELIVRKWSNSLECLTLTCHKLTRNSVEQLSFLSGRLRCLCLYSIRTGPKDLLHSIAPKINKTLTELKLNFPIPAVALFSVLIQRLPNLTTLYLLGHTSNITDEEIGYIFRYLTHLRKLSLPPCVGKNNIKYLCSKPNISNLKGLRTLASCLCPIRVLHIINVDFQFKDLSQLHLHDCNRNKRLTQMFLDIGRYLPALEVLWADMFDNNDVQKIRESCPRLRRAFQYRRMF</sequence>
<accession>A0A1A9WM12</accession>
<dbReference type="STRING" id="37001.A0A1A9WM12"/>
<organism evidence="2 3">
    <name type="scientific">Glossina brevipalpis</name>
    <dbReference type="NCBI Taxonomy" id="37001"/>
    <lineage>
        <taxon>Eukaryota</taxon>
        <taxon>Metazoa</taxon>
        <taxon>Ecdysozoa</taxon>
        <taxon>Arthropoda</taxon>
        <taxon>Hexapoda</taxon>
        <taxon>Insecta</taxon>
        <taxon>Pterygota</taxon>
        <taxon>Neoptera</taxon>
        <taxon>Endopterygota</taxon>
        <taxon>Diptera</taxon>
        <taxon>Brachycera</taxon>
        <taxon>Muscomorpha</taxon>
        <taxon>Hippoboscoidea</taxon>
        <taxon>Glossinidae</taxon>
        <taxon>Glossina</taxon>
    </lineage>
</organism>
<dbReference type="Gene3D" id="1.20.1280.50">
    <property type="match status" value="1"/>
</dbReference>
<dbReference type="InterPro" id="IPR032675">
    <property type="entry name" value="LRR_dom_sf"/>
</dbReference>
<dbReference type="InterPro" id="IPR036047">
    <property type="entry name" value="F-box-like_dom_sf"/>
</dbReference>
<dbReference type="AlphaFoldDB" id="A0A1A9WM12"/>
<reference evidence="3" key="1">
    <citation type="submission" date="2014-03" db="EMBL/GenBank/DDBJ databases">
        <authorList>
            <person name="Aksoy S."/>
            <person name="Warren W."/>
            <person name="Wilson R.K."/>
        </authorList>
    </citation>
    <scope>NUCLEOTIDE SEQUENCE [LARGE SCALE GENOMIC DNA]</scope>
    <source>
        <strain evidence="3">IAEA</strain>
    </source>
</reference>
<dbReference type="InterPro" id="IPR001810">
    <property type="entry name" value="F-box_dom"/>
</dbReference>
<evidence type="ECO:0000313" key="2">
    <source>
        <dbReference type="EnsemblMetazoa" id="GBRI024507-PA"/>
    </source>
</evidence>
<dbReference type="VEuPathDB" id="VectorBase:GBRI024507"/>
<dbReference type="EnsemblMetazoa" id="GBRI024507-RA">
    <property type="protein sequence ID" value="GBRI024507-PA"/>
    <property type="gene ID" value="GBRI024507"/>
</dbReference>
<dbReference type="PROSITE" id="PS50181">
    <property type="entry name" value="FBOX"/>
    <property type="match status" value="1"/>
</dbReference>
<dbReference type="Gene3D" id="3.80.10.10">
    <property type="entry name" value="Ribonuclease Inhibitor"/>
    <property type="match status" value="1"/>
</dbReference>
<dbReference type="SUPFAM" id="SSF52047">
    <property type="entry name" value="RNI-like"/>
    <property type="match status" value="1"/>
</dbReference>
<dbReference type="PANTHER" id="PTHR38926">
    <property type="entry name" value="F-BOX DOMAIN CONTAINING PROTEIN, EXPRESSED"/>
    <property type="match status" value="1"/>
</dbReference>
<evidence type="ECO:0000313" key="3">
    <source>
        <dbReference type="Proteomes" id="UP000091820"/>
    </source>
</evidence>
<evidence type="ECO:0000259" key="1">
    <source>
        <dbReference type="PROSITE" id="PS50181"/>
    </source>
</evidence>
<proteinExistence type="predicted"/>
<reference evidence="2" key="2">
    <citation type="submission" date="2020-05" db="UniProtKB">
        <authorList>
            <consortium name="EnsemblMetazoa"/>
        </authorList>
    </citation>
    <scope>IDENTIFICATION</scope>
    <source>
        <strain evidence="2">IAEA</strain>
    </source>
</reference>
<keyword evidence="3" id="KW-1185">Reference proteome</keyword>
<protein>
    <submittedName>
        <fullName evidence="2">F-box domain-containing protein</fullName>
    </submittedName>
</protein>
<dbReference type="Proteomes" id="UP000091820">
    <property type="component" value="Unassembled WGS sequence"/>
</dbReference>
<dbReference type="PANTHER" id="PTHR38926:SF5">
    <property type="entry name" value="F-BOX AND LEUCINE-RICH REPEAT PROTEIN 6"/>
    <property type="match status" value="1"/>
</dbReference>
<dbReference type="SUPFAM" id="SSF81383">
    <property type="entry name" value="F-box domain"/>
    <property type="match status" value="1"/>
</dbReference>